<dbReference type="AlphaFoldDB" id="A0A4R1QLA7"/>
<dbReference type="GO" id="GO:0016787">
    <property type="term" value="F:hydrolase activity"/>
    <property type="evidence" value="ECO:0007669"/>
    <property type="project" value="UniProtKB-KW"/>
</dbReference>
<dbReference type="Proteomes" id="UP000295718">
    <property type="component" value="Unassembled WGS sequence"/>
</dbReference>
<reference evidence="1 2" key="1">
    <citation type="submission" date="2019-03" db="EMBL/GenBank/DDBJ databases">
        <title>Genomic Encyclopedia of Type Strains, Phase IV (KMG-IV): sequencing the most valuable type-strain genomes for metagenomic binning, comparative biology and taxonomic classification.</title>
        <authorList>
            <person name="Goeker M."/>
        </authorList>
    </citation>
    <scope>NUCLEOTIDE SEQUENCE [LARGE SCALE GENOMIC DNA]</scope>
    <source>
        <strain evidence="1 2">DSM 100556</strain>
    </source>
</reference>
<sequence>MQAGERLLTMISSVDDRGNTAIRQHLNQNLLPMISCYQVMQENGVPKDEARTFIVGVMHAHVQKAGRIFQRLSRLPFFYSLFCALCQKVMDRNYPNIGWDVHWLQKDEEKIAFDCRACVYRDTTALFGCPELCQHFCENDVLVYGTLRPKVSFIRTKTLAAGDDYCDFRFLNGKKYQ</sequence>
<keyword evidence="2" id="KW-1185">Reference proteome</keyword>
<comment type="caution">
    <text evidence="1">The sequence shown here is derived from an EMBL/GenBank/DDBJ whole genome shotgun (WGS) entry which is preliminary data.</text>
</comment>
<gene>
    <name evidence="1" type="ORF">EDD76_12082</name>
</gene>
<protein>
    <submittedName>
        <fullName evidence="1">L-2-amino-thiazoline-4-carboxylic acid hydrolase-like protein</fullName>
    </submittedName>
</protein>
<evidence type="ECO:0000313" key="1">
    <source>
        <dbReference type="EMBL" id="TCL54478.1"/>
    </source>
</evidence>
<proteinExistence type="predicted"/>
<keyword evidence="1" id="KW-0378">Hydrolase</keyword>
<dbReference type="EMBL" id="SLUO01000020">
    <property type="protein sequence ID" value="TCL54478.1"/>
    <property type="molecule type" value="Genomic_DNA"/>
</dbReference>
<organism evidence="1 2">
    <name type="scientific">Kineothrix alysoides</name>
    <dbReference type="NCBI Taxonomy" id="1469948"/>
    <lineage>
        <taxon>Bacteria</taxon>
        <taxon>Bacillati</taxon>
        <taxon>Bacillota</taxon>
        <taxon>Clostridia</taxon>
        <taxon>Lachnospirales</taxon>
        <taxon>Lachnospiraceae</taxon>
        <taxon>Kineothrix</taxon>
    </lineage>
</organism>
<dbReference type="InterPro" id="IPR026002">
    <property type="entry name" value="ATC_hydrolase-like"/>
</dbReference>
<name>A0A4R1QLA7_9FIRM</name>
<dbReference type="Pfam" id="PF14196">
    <property type="entry name" value="ATC_hydrolase"/>
    <property type="match status" value="1"/>
</dbReference>
<accession>A0A4R1QLA7</accession>
<evidence type="ECO:0000313" key="2">
    <source>
        <dbReference type="Proteomes" id="UP000295718"/>
    </source>
</evidence>